<keyword evidence="1" id="KW-1133">Transmembrane helix</keyword>
<feature type="transmembrane region" description="Helical" evidence="1">
    <location>
        <begin position="152"/>
        <end position="173"/>
    </location>
</feature>
<protein>
    <submittedName>
        <fullName evidence="2">Uncharacterized protein</fullName>
    </submittedName>
</protein>
<organism evidence="2 3">
    <name type="scientific">Exophiala sideris</name>
    <dbReference type="NCBI Taxonomy" id="1016849"/>
    <lineage>
        <taxon>Eukaryota</taxon>
        <taxon>Fungi</taxon>
        <taxon>Dikarya</taxon>
        <taxon>Ascomycota</taxon>
        <taxon>Pezizomycotina</taxon>
        <taxon>Eurotiomycetes</taxon>
        <taxon>Chaetothyriomycetidae</taxon>
        <taxon>Chaetothyriales</taxon>
        <taxon>Herpotrichiellaceae</taxon>
        <taxon>Exophiala</taxon>
    </lineage>
</organism>
<keyword evidence="1" id="KW-0472">Membrane</keyword>
<evidence type="ECO:0000256" key="1">
    <source>
        <dbReference type="SAM" id="Phobius"/>
    </source>
</evidence>
<dbReference type="Proteomes" id="UP001345691">
    <property type="component" value="Unassembled WGS sequence"/>
</dbReference>
<proteinExistence type="predicted"/>
<feature type="transmembrane region" description="Helical" evidence="1">
    <location>
        <begin position="631"/>
        <end position="652"/>
    </location>
</feature>
<dbReference type="EMBL" id="JAVRRF010000028">
    <property type="protein sequence ID" value="KAK5052796.1"/>
    <property type="molecule type" value="Genomic_DNA"/>
</dbReference>
<feature type="transmembrane region" description="Helical" evidence="1">
    <location>
        <begin position="48"/>
        <end position="72"/>
    </location>
</feature>
<keyword evidence="1" id="KW-0812">Transmembrane</keyword>
<evidence type="ECO:0000313" key="2">
    <source>
        <dbReference type="EMBL" id="KAK5052796.1"/>
    </source>
</evidence>
<sequence length="733" mass="80987">MGKLSYTSLTTGKTTRPTNTTNGFQFLNQIPTDTSDVKSNQPDLLQKYWLRTLSCIFVPLLVTGYYAGLYAYWILRYDDSGPVAQGPPAGRWAYYIWFVISATGIGLSKYGLAGVEAGMLYGSTLRAGKRDAVDGTLRKGWFKMRTRPSPTWTILAIVSLTPYIALPLSGFTLQLTNGYSTSNSKAVATLVGQRPDTFLDQNLGDVFTRSFNRWGTSAISVLPARSAYYVPADNASAVDRSWLQTFPNTWPDNQNVSLFIAPQSNAIVNGEAWGLEAKLNCSIVSHISQFELLSQRNEDGTAPRCPAITFNSSDEMPEYEGLPNLCDFDVYTLAPIDNATLFNLNILDMTNFPVGMMEIAVGYNQSEWEYISFSNLDPVLIEAALWQNPIQMVQKCDALDSVLSNNIGTVVQGMQKEFALNDITTALTGQTDTSPKTLDAIGFSCRSTYRTGTATINGRDGTYESFTHVEADPIVSATPVPIATAIPRIFRSEVSAALSLQDMYGEQGLMDTINALDMDLSSLSGNMDLNPMAYIASNVSWLQNIYKSVDAFYRQPIYCDEDGNVNVTVTSAWQQLQLINSTQFMTSMMHVFQSYALEMTRPTVQTQRANWQGNLTVVEPTLIISAGDVPAWPVLALLIVWAVSCVALGVVFGARRRWSETLDGFSMFRFGADYPEFRAATVNGRMSTRDYVDCHELTQIPGLIGDARPDAAVGYITLVERWNGQAMRRKGYL</sequence>
<gene>
    <name evidence="2" type="ORF">LTR69_009622</name>
</gene>
<feature type="transmembrane region" description="Helical" evidence="1">
    <location>
        <begin position="92"/>
        <end position="112"/>
    </location>
</feature>
<comment type="caution">
    <text evidence="2">The sequence shown here is derived from an EMBL/GenBank/DDBJ whole genome shotgun (WGS) entry which is preliminary data.</text>
</comment>
<reference evidence="2 3" key="1">
    <citation type="submission" date="2023-08" db="EMBL/GenBank/DDBJ databases">
        <title>Black Yeasts Isolated from many extreme environments.</title>
        <authorList>
            <person name="Coleine C."/>
            <person name="Stajich J.E."/>
            <person name="Selbmann L."/>
        </authorList>
    </citation>
    <scope>NUCLEOTIDE SEQUENCE [LARGE SCALE GENOMIC DNA]</scope>
    <source>
        <strain evidence="2 3">CCFEE 6328</strain>
    </source>
</reference>
<keyword evidence="3" id="KW-1185">Reference proteome</keyword>
<evidence type="ECO:0000313" key="3">
    <source>
        <dbReference type="Proteomes" id="UP001345691"/>
    </source>
</evidence>
<accession>A0ABR0IZY4</accession>
<name>A0ABR0IZY4_9EURO</name>